<dbReference type="EMBL" id="CVRI01000055">
    <property type="protein sequence ID" value="CRL01220.1"/>
    <property type="molecule type" value="Genomic_DNA"/>
</dbReference>
<gene>
    <name evidence="1" type="ORF">CLUMA_CG014739</name>
</gene>
<evidence type="ECO:0000313" key="2">
    <source>
        <dbReference type="Proteomes" id="UP000183832"/>
    </source>
</evidence>
<organism evidence="1 2">
    <name type="scientific">Clunio marinus</name>
    <dbReference type="NCBI Taxonomy" id="568069"/>
    <lineage>
        <taxon>Eukaryota</taxon>
        <taxon>Metazoa</taxon>
        <taxon>Ecdysozoa</taxon>
        <taxon>Arthropoda</taxon>
        <taxon>Hexapoda</taxon>
        <taxon>Insecta</taxon>
        <taxon>Pterygota</taxon>
        <taxon>Neoptera</taxon>
        <taxon>Endopterygota</taxon>
        <taxon>Diptera</taxon>
        <taxon>Nematocera</taxon>
        <taxon>Chironomoidea</taxon>
        <taxon>Chironomidae</taxon>
        <taxon>Clunio</taxon>
    </lineage>
</organism>
<proteinExistence type="predicted"/>
<sequence>MFVHGNHSNVQRPESLMPLFSEFEGITKQSKLMYHDKRVCSLFMQKKITNSRQFNHQLRQELAISTDDLDLKKQFLMPAKNFPLGQIIITNNDSH</sequence>
<reference evidence="1 2" key="1">
    <citation type="submission" date="2015-04" db="EMBL/GenBank/DDBJ databases">
        <authorList>
            <person name="Syromyatnikov M.Y."/>
            <person name="Popov V.N."/>
        </authorList>
    </citation>
    <scope>NUCLEOTIDE SEQUENCE [LARGE SCALE GENOMIC DNA]</scope>
</reference>
<protein>
    <submittedName>
        <fullName evidence="1">CLUMA_CG014739, isoform A</fullName>
    </submittedName>
</protein>
<evidence type="ECO:0000313" key="1">
    <source>
        <dbReference type="EMBL" id="CRL01220.1"/>
    </source>
</evidence>
<keyword evidence="2" id="KW-1185">Reference proteome</keyword>
<dbReference type="OrthoDB" id="10061784at2759"/>
<dbReference type="Proteomes" id="UP000183832">
    <property type="component" value="Unassembled WGS sequence"/>
</dbReference>
<name>A0A1J1INT5_9DIPT</name>
<dbReference type="AlphaFoldDB" id="A0A1J1INT5"/>
<accession>A0A1J1INT5</accession>